<protein>
    <recommendedName>
        <fullName evidence="9">Major facilitator superfamily (MFS) profile domain-containing protein</fullName>
    </recommendedName>
</protein>
<name>A0A0G4I086_9ALVE</name>
<keyword evidence="5 7" id="KW-0472">Membrane</keyword>
<dbReference type="PANTHER" id="PTHR23505">
    <property type="entry name" value="SPINSTER"/>
    <property type="match status" value="1"/>
</dbReference>
<proteinExistence type="predicted"/>
<feature type="region of interest" description="Disordered" evidence="6">
    <location>
        <begin position="201"/>
        <end position="303"/>
    </location>
</feature>
<feature type="compositionally biased region" description="Polar residues" evidence="6">
    <location>
        <begin position="230"/>
        <end position="239"/>
    </location>
</feature>
<dbReference type="PANTHER" id="PTHR23505:SF52">
    <property type="entry name" value="MAJOR FACILITATOR SUPERFAMILY PROTEIN"/>
    <property type="match status" value="1"/>
</dbReference>
<keyword evidence="3 7" id="KW-0812">Transmembrane</keyword>
<dbReference type="PhylomeDB" id="A0A0G4I086"/>
<dbReference type="SUPFAM" id="SSF103473">
    <property type="entry name" value="MFS general substrate transporter"/>
    <property type="match status" value="1"/>
</dbReference>
<evidence type="ECO:0000256" key="3">
    <source>
        <dbReference type="ARBA" id="ARBA00022692"/>
    </source>
</evidence>
<comment type="subcellular location">
    <subcellularLocation>
        <location evidence="1">Membrane</location>
        <topology evidence="1">Multi-pass membrane protein</topology>
    </subcellularLocation>
</comment>
<keyword evidence="4 7" id="KW-1133">Transmembrane helix</keyword>
<feature type="transmembrane region" description="Helical" evidence="7">
    <location>
        <begin position="52"/>
        <end position="71"/>
    </location>
</feature>
<evidence type="ECO:0000313" key="8">
    <source>
        <dbReference type="EMBL" id="CEM50210.1"/>
    </source>
</evidence>
<evidence type="ECO:0000256" key="2">
    <source>
        <dbReference type="ARBA" id="ARBA00022448"/>
    </source>
</evidence>
<dbReference type="VEuPathDB" id="CryptoDB:Cvel_9857"/>
<organism evidence="8">
    <name type="scientific">Chromera velia CCMP2878</name>
    <dbReference type="NCBI Taxonomy" id="1169474"/>
    <lineage>
        <taxon>Eukaryota</taxon>
        <taxon>Sar</taxon>
        <taxon>Alveolata</taxon>
        <taxon>Colpodellida</taxon>
        <taxon>Chromeraceae</taxon>
        <taxon>Chromera</taxon>
    </lineage>
</organism>
<evidence type="ECO:0000256" key="7">
    <source>
        <dbReference type="SAM" id="Phobius"/>
    </source>
</evidence>
<gene>
    <name evidence="8" type="ORF">Cvel_9857</name>
</gene>
<dbReference type="InterPro" id="IPR044770">
    <property type="entry name" value="MFS_spinster-like"/>
</dbReference>
<evidence type="ECO:0000256" key="1">
    <source>
        <dbReference type="ARBA" id="ARBA00004141"/>
    </source>
</evidence>
<feature type="transmembrane region" description="Helical" evidence="7">
    <location>
        <begin position="151"/>
        <end position="174"/>
    </location>
</feature>
<dbReference type="EMBL" id="CDMZ01004586">
    <property type="protein sequence ID" value="CEM50210.1"/>
    <property type="molecule type" value="Genomic_DNA"/>
</dbReference>
<keyword evidence="2" id="KW-0813">Transport</keyword>
<feature type="compositionally biased region" description="Low complexity" evidence="6">
    <location>
        <begin position="282"/>
        <end position="303"/>
    </location>
</feature>
<dbReference type="GO" id="GO:0016020">
    <property type="term" value="C:membrane"/>
    <property type="evidence" value="ECO:0007669"/>
    <property type="project" value="UniProtKB-SubCell"/>
</dbReference>
<dbReference type="InterPro" id="IPR036259">
    <property type="entry name" value="MFS_trans_sf"/>
</dbReference>
<evidence type="ECO:0000256" key="6">
    <source>
        <dbReference type="SAM" id="MobiDB-lite"/>
    </source>
</evidence>
<feature type="transmembrane region" description="Helical" evidence="7">
    <location>
        <begin position="25"/>
        <end position="45"/>
    </location>
</feature>
<sequence length="303" mass="32074">MVGSPLGGLISDRAQVAWPEHGRVVVTQLVLLIKVPLMVLLFAVLPRSPEAVPMYFMVVSFVGLLSGWSNAGVEKPLIAELIHPVYRAAVYAMVRALEIGGMALLGAPVVGVLAEKIFGYESAADETAVRHHPGAAPHEMAEPLRNSNCEALARALLVMTAGPWLMAAVLYCLLHATVKPDKRLARSIWAQIERNLMGTVDEESDGDVTTEVGEQRSSVSSRFGGEAQGEQISQISSSRADTERGSSGEVEGGMSTEDERSVEGSMTRRVSERGTAPPVTLSASGAASSLNSSTSSSAFGRTN</sequence>
<evidence type="ECO:0000256" key="4">
    <source>
        <dbReference type="ARBA" id="ARBA00022989"/>
    </source>
</evidence>
<evidence type="ECO:0000256" key="5">
    <source>
        <dbReference type="ARBA" id="ARBA00023136"/>
    </source>
</evidence>
<accession>A0A0G4I086</accession>
<reference evidence="8" key="1">
    <citation type="submission" date="2014-11" db="EMBL/GenBank/DDBJ databases">
        <authorList>
            <person name="Otto D Thomas"/>
            <person name="Naeem Raeece"/>
        </authorList>
    </citation>
    <scope>NUCLEOTIDE SEQUENCE</scope>
</reference>
<evidence type="ECO:0008006" key="9">
    <source>
        <dbReference type="Google" id="ProtNLM"/>
    </source>
</evidence>
<dbReference type="AlphaFoldDB" id="A0A0G4I086"/>